<dbReference type="EMBL" id="GGEC01022577">
    <property type="protein sequence ID" value="MBX03061.1"/>
    <property type="molecule type" value="Transcribed_RNA"/>
</dbReference>
<dbReference type="AlphaFoldDB" id="A0A2P2KBL1"/>
<evidence type="ECO:0000313" key="1">
    <source>
        <dbReference type="EMBL" id="MBX03061.1"/>
    </source>
</evidence>
<reference evidence="1" key="1">
    <citation type="submission" date="2018-02" db="EMBL/GenBank/DDBJ databases">
        <title>Rhizophora mucronata_Transcriptome.</title>
        <authorList>
            <person name="Meera S.P."/>
            <person name="Sreeshan A."/>
            <person name="Augustine A."/>
        </authorList>
    </citation>
    <scope>NUCLEOTIDE SEQUENCE</scope>
    <source>
        <tissue evidence="1">Leaf</tissue>
    </source>
</reference>
<accession>A0A2P2KBL1</accession>
<protein>
    <submittedName>
        <fullName evidence="1">Uncharacterized protein</fullName>
    </submittedName>
</protein>
<organism evidence="1">
    <name type="scientific">Rhizophora mucronata</name>
    <name type="common">Asiatic mangrove</name>
    <dbReference type="NCBI Taxonomy" id="61149"/>
    <lineage>
        <taxon>Eukaryota</taxon>
        <taxon>Viridiplantae</taxon>
        <taxon>Streptophyta</taxon>
        <taxon>Embryophyta</taxon>
        <taxon>Tracheophyta</taxon>
        <taxon>Spermatophyta</taxon>
        <taxon>Magnoliopsida</taxon>
        <taxon>eudicotyledons</taxon>
        <taxon>Gunneridae</taxon>
        <taxon>Pentapetalae</taxon>
        <taxon>rosids</taxon>
        <taxon>fabids</taxon>
        <taxon>Malpighiales</taxon>
        <taxon>Rhizophoraceae</taxon>
        <taxon>Rhizophora</taxon>
    </lineage>
</organism>
<sequence>MLFLFFDVRTNLSSRLSMDPL</sequence>
<proteinExistence type="predicted"/>
<name>A0A2P2KBL1_RHIMU</name>